<keyword evidence="10" id="KW-1003">Cell membrane</keyword>
<sequence>MKFIIKHEIRCRLRIHVVQRKMTCAEADILFWYLDRQSNITDVKVYERTADAVICYTGERAALIRLLKNFRYEDAAVPETVVRNSGRKLNASYKEKLIAKVLLHYGGRLLMPATLRAGIVTLKSLKYLAAGLRCIRKGKIEVPLLDATAIGVSVLRRDFNTAGSVMFLLGVGELLEEWTHKKSVGDLARSMSLNIKKVWLKRDGQEILVKADQIRKGDVVTVHMGNVIPFDGEVAGGEGMVNQVSLTGEAMPVRRVQGQSVYAGTVVEEGELDVRVKAVSGSTRFEKIVAMIEDSEKLKSSMESRAEHLADRLVPYTLLGTAGVCLLTRNVTKALSVLMVDFSCALKLAMPLTVLSAIREAGGYGITVKGGKFLEAVAEADTVVFDKTGTLTKAKPTVKEVIPFGEEPEEECLRIAACLEEHFPHSMAKAVVDAAKKRRLAHEEMHSKVEYVVAHGISSYIDGKKVVIGSSHFVFEDEGCTVRPEYRERFEALPEEYSHLYLAIEKELVAVICIEDPLREEAADMIRALRTQGIQKTVMMTGDSEKTAAAVARRVGVDEYYAEVLPEEKAGFVEREKALGHKVIMIGDGINDSPALSAADAGIAISDGAELAREIADITIAAEDLKELVVLKRLTNGMMKRIGKNYHQIIGINAGLIVSGIAGVLQPTTSALLHNTSTLLISLRSMRNLLPYDAQKTDRQQE</sequence>
<keyword evidence="5" id="KW-1278">Translocase</keyword>
<dbReference type="InterPro" id="IPR018303">
    <property type="entry name" value="ATPase_P-typ_P_site"/>
</dbReference>
<dbReference type="GO" id="GO:0005886">
    <property type="term" value="C:plasma membrane"/>
    <property type="evidence" value="ECO:0007669"/>
    <property type="project" value="UniProtKB-SubCell"/>
</dbReference>
<reference evidence="12" key="1">
    <citation type="journal article" date="2021" name="PeerJ">
        <title>Extensive microbial diversity within the chicken gut microbiome revealed by metagenomics and culture.</title>
        <authorList>
            <person name="Gilroy R."/>
            <person name="Ravi A."/>
            <person name="Getino M."/>
            <person name="Pursley I."/>
            <person name="Horton D.L."/>
            <person name="Alikhan N.F."/>
            <person name="Baker D."/>
            <person name="Gharbi K."/>
            <person name="Hall N."/>
            <person name="Watson M."/>
            <person name="Adriaenssens E.M."/>
            <person name="Foster-Nyarko E."/>
            <person name="Jarju S."/>
            <person name="Secka A."/>
            <person name="Antonio M."/>
            <person name="Oren A."/>
            <person name="Chaudhuri R.R."/>
            <person name="La Ragione R."/>
            <person name="Hildebrand F."/>
            <person name="Pallen M.J."/>
        </authorList>
    </citation>
    <scope>NUCLEOTIDE SEQUENCE</scope>
    <source>
        <strain evidence="12">ChiBcec15-3976</strain>
    </source>
</reference>
<dbReference type="SFLD" id="SFLDG00002">
    <property type="entry name" value="C1.7:_P-type_atpase_like"/>
    <property type="match status" value="1"/>
</dbReference>
<dbReference type="SFLD" id="SFLDS00003">
    <property type="entry name" value="Haloacid_Dehalogenase"/>
    <property type="match status" value="1"/>
</dbReference>
<evidence type="ECO:0000256" key="2">
    <source>
        <dbReference type="ARBA" id="ARBA00006024"/>
    </source>
</evidence>
<dbReference type="Gene3D" id="2.70.150.10">
    <property type="entry name" value="Calcium-transporting ATPase, cytoplasmic transduction domain A"/>
    <property type="match status" value="1"/>
</dbReference>
<dbReference type="PANTHER" id="PTHR48085:SF5">
    <property type="entry name" value="CADMIUM_ZINC-TRANSPORTING ATPASE HMA4-RELATED"/>
    <property type="match status" value="1"/>
</dbReference>
<keyword evidence="6" id="KW-1133">Transmembrane helix</keyword>
<dbReference type="Pfam" id="PF00122">
    <property type="entry name" value="E1-E2_ATPase"/>
    <property type="match status" value="1"/>
</dbReference>
<dbReference type="SUPFAM" id="SSF81653">
    <property type="entry name" value="Calcium ATPase, transduction domain A"/>
    <property type="match status" value="1"/>
</dbReference>
<dbReference type="NCBIfam" id="TIGR01525">
    <property type="entry name" value="ATPase-IB_hvy"/>
    <property type="match status" value="1"/>
</dbReference>
<evidence type="ECO:0000256" key="1">
    <source>
        <dbReference type="ARBA" id="ARBA00004141"/>
    </source>
</evidence>
<organism evidence="12 13">
    <name type="scientific">Candidatus Mediterraneibacter quadrami</name>
    <dbReference type="NCBI Taxonomy" id="2838684"/>
    <lineage>
        <taxon>Bacteria</taxon>
        <taxon>Bacillati</taxon>
        <taxon>Bacillota</taxon>
        <taxon>Clostridia</taxon>
        <taxon>Lachnospirales</taxon>
        <taxon>Lachnospiraceae</taxon>
        <taxon>Mediterraneibacter</taxon>
    </lineage>
</organism>
<dbReference type="SUPFAM" id="SSF56784">
    <property type="entry name" value="HAD-like"/>
    <property type="match status" value="1"/>
</dbReference>
<dbReference type="InterPro" id="IPR044492">
    <property type="entry name" value="P_typ_ATPase_HD_dom"/>
</dbReference>
<comment type="catalytic activity">
    <reaction evidence="9">
        <text>Cd(2+)(in) + ATP + H2O = Cd(2+)(out) + ADP + phosphate + H(+)</text>
        <dbReference type="Rhea" id="RHEA:12132"/>
        <dbReference type="ChEBI" id="CHEBI:15377"/>
        <dbReference type="ChEBI" id="CHEBI:15378"/>
        <dbReference type="ChEBI" id="CHEBI:30616"/>
        <dbReference type="ChEBI" id="CHEBI:43474"/>
        <dbReference type="ChEBI" id="CHEBI:48775"/>
        <dbReference type="ChEBI" id="CHEBI:456216"/>
        <dbReference type="EC" id="7.2.2.21"/>
    </reaction>
</comment>
<dbReference type="InterPro" id="IPR023299">
    <property type="entry name" value="ATPase_P-typ_cyto_dom_N"/>
</dbReference>
<dbReference type="InterPro" id="IPR036412">
    <property type="entry name" value="HAD-like_sf"/>
</dbReference>
<dbReference type="Gene3D" id="3.40.50.1000">
    <property type="entry name" value="HAD superfamily/HAD-like"/>
    <property type="match status" value="1"/>
</dbReference>
<dbReference type="PROSITE" id="PS00154">
    <property type="entry name" value="ATPASE_E1_E2"/>
    <property type="match status" value="1"/>
</dbReference>
<keyword evidence="10" id="KW-0479">Metal-binding</keyword>
<accession>A0A9D2RHF0</accession>
<reference evidence="12" key="2">
    <citation type="submission" date="2021-04" db="EMBL/GenBank/DDBJ databases">
        <authorList>
            <person name="Gilroy R."/>
        </authorList>
    </citation>
    <scope>NUCLEOTIDE SEQUENCE</scope>
    <source>
        <strain evidence="12">ChiBcec15-3976</strain>
    </source>
</reference>
<dbReference type="GO" id="GO:0005524">
    <property type="term" value="F:ATP binding"/>
    <property type="evidence" value="ECO:0007669"/>
    <property type="project" value="UniProtKB-UniRule"/>
</dbReference>
<keyword evidence="3" id="KW-0104">Cadmium</keyword>
<dbReference type="InterPro" id="IPR027256">
    <property type="entry name" value="P-typ_ATPase_IB"/>
</dbReference>
<keyword evidence="7" id="KW-0472">Membrane</keyword>
<dbReference type="SFLD" id="SFLDF00027">
    <property type="entry name" value="p-type_atpase"/>
    <property type="match status" value="1"/>
</dbReference>
<dbReference type="Proteomes" id="UP000823909">
    <property type="component" value="Unassembled WGS sequence"/>
</dbReference>
<dbReference type="InterPro" id="IPR001757">
    <property type="entry name" value="P_typ_ATPase"/>
</dbReference>
<keyword evidence="10" id="KW-0067">ATP-binding</keyword>
<protein>
    <recommendedName>
        <fullName evidence="8">Cd(2+)-exporting ATPase</fullName>
        <ecNumber evidence="8">7.2.2.21</ecNumber>
    </recommendedName>
</protein>
<comment type="caution">
    <text evidence="12">The sequence shown here is derived from an EMBL/GenBank/DDBJ whole genome shotgun (WGS) entry which is preliminary data.</text>
</comment>
<dbReference type="Pfam" id="PF00702">
    <property type="entry name" value="Hydrolase"/>
    <property type="match status" value="1"/>
</dbReference>
<dbReference type="InterPro" id="IPR051014">
    <property type="entry name" value="Cation_Transport_ATPase_IB"/>
</dbReference>
<evidence type="ECO:0000256" key="7">
    <source>
        <dbReference type="ARBA" id="ARBA00023136"/>
    </source>
</evidence>
<evidence type="ECO:0000256" key="9">
    <source>
        <dbReference type="ARBA" id="ARBA00049338"/>
    </source>
</evidence>
<evidence type="ECO:0000256" key="6">
    <source>
        <dbReference type="ARBA" id="ARBA00022989"/>
    </source>
</evidence>
<dbReference type="Gene3D" id="3.40.1110.10">
    <property type="entry name" value="Calcium-transporting ATPase, cytoplasmic domain N"/>
    <property type="match status" value="1"/>
</dbReference>
<comment type="subcellular location">
    <subcellularLocation>
        <location evidence="10">Cell membrane</location>
    </subcellularLocation>
    <subcellularLocation>
        <location evidence="1">Membrane</location>
        <topology evidence="1">Multi-pass membrane protein</topology>
    </subcellularLocation>
</comment>
<dbReference type="GO" id="GO:0046872">
    <property type="term" value="F:metal ion binding"/>
    <property type="evidence" value="ECO:0007669"/>
    <property type="project" value="UniProtKB-KW"/>
</dbReference>
<evidence type="ECO:0000259" key="11">
    <source>
        <dbReference type="Pfam" id="PF00122"/>
    </source>
</evidence>
<dbReference type="NCBIfam" id="TIGR01494">
    <property type="entry name" value="ATPase_P-type"/>
    <property type="match status" value="1"/>
</dbReference>
<evidence type="ECO:0000256" key="4">
    <source>
        <dbReference type="ARBA" id="ARBA00022692"/>
    </source>
</evidence>
<comment type="similarity">
    <text evidence="2 10">Belongs to the cation transport ATPase (P-type) (TC 3.A.3) family. Type IB subfamily.</text>
</comment>
<evidence type="ECO:0000313" key="13">
    <source>
        <dbReference type="Proteomes" id="UP000823909"/>
    </source>
</evidence>
<dbReference type="GO" id="GO:0016887">
    <property type="term" value="F:ATP hydrolysis activity"/>
    <property type="evidence" value="ECO:0007669"/>
    <property type="project" value="InterPro"/>
</dbReference>
<evidence type="ECO:0000313" key="12">
    <source>
        <dbReference type="EMBL" id="HJD43043.1"/>
    </source>
</evidence>
<evidence type="ECO:0000256" key="10">
    <source>
        <dbReference type="RuleBase" id="RU362081"/>
    </source>
</evidence>
<keyword evidence="10" id="KW-0547">Nucleotide-binding</keyword>
<evidence type="ECO:0000256" key="8">
    <source>
        <dbReference type="ARBA" id="ARBA00039103"/>
    </source>
</evidence>
<proteinExistence type="inferred from homology"/>
<dbReference type="PRINTS" id="PR00120">
    <property type="entry name" value="HATPASE"/>
</dbReference>
<dbReference type="InterPro" id="IPR059000">
    <property type="entry name" value="ATPase_P-type_domA"/>
</dbReference>
<dbReference type="PANTHER" id="PTHR48085">
    <property type="entry name" value="CADMIUM/ZINC-TRANSPORTING ATPASE HMA2-RELATED"/>
    <property type="match status" value="1"/>
</dbReference>
<evidence type="ECO:0000256" key="3">
    <source>
        <dbReference type="ARBA" id="ARBA00022539"/>
    </source>
</evidence>
<dbReference type="EC" id="7.2.2.21" evidence="8"/>
<dbReference type="EMBL" id="DWUU01000049">
    <property type="protein sequence ID" value="HJD43043.1"/>
    <property type="molecule type" value="Genomic_DNA"/>
</dbReference>
<dbReference type="InterPro" id="IPR008250">
    <property type="entry name" value="ATPase_P-typ_transduc_dom_A_sf"/>
</dbReference>
<gene>
    <name evidence="12" type="ORF">H9910_08570</name>
</gene>
<name>A0A9D2RHF0_9FIRM</name>
<dbReference type="AlphaFoldDB" id="A0A9D2RHF0"/>
<evidence type="ECO:0000256" key="5">
    <source>
        <dbReference type="ARBA" id="ARBA00022967"/>
    </source>
</evidence>
<dbReference type="GO" id="GO:0008551">
    <property type="term" value="F:P-type cadmium transporter activity"/>
    <property type="evidence" value="ECO:0007669"/>
    <property type="project" value="UniProtKB-EC"/>
</dbReference>
<dbReference type="PRINTS" id="PR00119">
    <property type="entry name" value="CATATPASE"/>
</dbReference>
<feature type="domain" description="P-type ATPase A" evidence="11">
    <location>
        <begin position="193"/>
        <end position="293"/>
    </location>
</feature>
<keyword evidence="4" id="KW-0812">Transmembrane</keyword>
<dbReference type="InterPro" id="IPR023214">
    <property type="entry name" value="HAD_sf"/>
</dbReference>